<dbReference type="GO" id="GO:0005524">
    <property type="term" value="F:ATP binding"/>
    <property type="evidence" value="ECO:0007669"/>
    <property type="project" value="InterPro"/>
</dbReference>
<dbReference type="GO" id="GO:0004672">
    <property type="term" value="F:protein kinase activity"/>
    <property type="evidence" value="ECO:0007669"/>
    <property type="project" value="InterPro"/>
</dbReference>
<dbReference type="EMBL" id="UGHH01000002">
    <property type="protein sequence ID" value="STO63078.1"/>
    <property type="molecule type" value="Genomic_DNA"/>
</dbReference>
<dbReference type="InterPro" id="IPR000719">
    <property type="entry name" value="Prot_kinase_dom"/>
</dbReference>
<feature type="domain" description="Protein kinase" evidence="1">
    <location>
        <begin position="11"/>
        <end position="296"/>
    </location>
</feature>
<sequence>MQVFDKQNAPMELGQSLGRGGEAEVFLLKTRDDVVFKYYHSEVLKKRANQLEKKLDLMHRIDTLRQDKQLAWPLLLAYDENQKWIGYAMYRAKGVTMAKLAHAIAYEEHFPGINRNRLLGYLLNFLSEVEKLHQQNIMVGDFNLNNVLLDPKTDKVTFVDCDSYQIEINGQFFPCEVGSADLTPKEHQNTPFKDIKRTLESEYFSVAIILFKCLMLGRHPYDIVGGADPVQNLCNGKFPYISKNKNDIPKGCWHVIWTHIPDYLQQLFIRVFTVGASDPKKRPTISEWKVAFNLYLKELNRGMHTNAIRPALPKNI</sequence>
<dbReference type="Gene3D" id="1.10.510.10">
    <property type="entry name" value="Transferase(Phosphotransferase) domain 1"/>
    <property type="match status" value="1"/>
</dbReference>
<gene>
    <name evidence="2" type="ORF">NCTC10794_00075</name>
</gene>
<evidence type="ECO:0000259" key="1">
    <source>
        <dbReference type="PROSITE" id="PS50011"/>
    </source>
</evidence>
<dbReference type="Proteomes" id="UP000254867">
    <property type="component" value="Unassembled WGS sequence"/>
</dbReference>
<accession>A0A377HYI1</accession>
<dbReference type="AlphaFoldDB" id="A0A377HYI1"/>
<keyword evidence="2" id="KW-0238">DNA-binding</keyword>
<name>A0A377HYI1_HAEPH</name>
<evidence type="ECO:0000313" key="2">
    <source>
        <dbReference type="EMBL" id="STO63078.1"/>
    </source>
</evidence>
<dbReference type="PROSITE" id="PS50011">
    <property type="entry name" value="PROTEIN_KINASE_DOM"/>
    <property type="match status" value="1"/>
</dbReference>
<keyword evidence="2" id="KW-0808">Transferase</keyword>
<keyword evidence="2" id="KW-0418">Kinase</keyword>
<organism evidence="2 3">
    <name type="scientific">Haemophilus parahaemolyticus</name>
    <dbReference type="NCBI Taxonomy" id="735"/>
    <lineage>
        <taxon>Bacteria</taxon>
        <taxon>Pseudomonadati</taxon>
        <taxon>Pseudomonadota</taxon>
        <taxon>Gammaproteobacteria</taxon>
        <taxon>Pasteurellales</taxon>
        <taxon>Pasteurellaceae</taxon>
        <taxon>Haemophilus</taxon>
    </lineage>
</organism>
<dbReference type="GO" id="GO:0003677">
    <property type="term" value="F:DNA binding"/>
    <property type="evidence" value="ECO:0007669"/>
    <property type="project" value="UniProtKB-KW"/>
</dbReference>
<dbReference type="RefSeq" id="WP_119221804.1">
    <property type="nucleotide sequence ID" value="NZ_UGHH01000002.1"/>
</dbReference>
<protein>
    <submittedName>
        <fullName evidence="2">Uncharacterized protein with protein kinase and helix-hairpin-helix DNA-binding domains</fullName>
    </submittedName>
</protein>
<evidence type="ECO:0000313" key="3">
    <source>
        <dbReference type="Proteomes" id="UP000254867"/>
    </source>
</evidence>
<dbReference type="SUPFAM" id="SSF56112">
    <property type="entry name" value="Protein kinase-like (PK-like)"/>
    <property type="match status" value="1"/>
</dbReference>
<dbReference type="InterPro" id="IPR011009">
    <property type="entry name" value="Kinase-like_dom_sf"/>
</dbReference>
<proteinExistence type="predicted"/>
<reference evidence="2 3" key="1">
    <citation type="submission" date="2018-06" db="EMBL/GenBank/DDBJ databases">
        <authorList>
            <consortium name="Pathogen Informatics"/>
            <person name="Doyle S."/>
        </authorList>
    </citation>
    <scope>NUCLEOTIDE SEQUENCE [LARGE SCALE GENOMIC DNA]</scope>
    <source>
        <strain evidence="2 3">NCTC10794</strain>
    </source>
</reference>